<dbReference type="AlphaFoldDB" id="A0A1Y3DRD8"/>
<feature type="region of interest" description="Disordered" evidence="1">
    <location>
        <begin position="551"/>
        <end position="640"/>
    </location>
</feature>
<accession>A0A1Y3DRD8</accession>
<protein>
    <submittedName>
        <fullName evidence="2">KIR protein</fullName>
    </submittedName>
</protein>
<dbReference type="VEuPathDB" id="PlasmoDB:PKA1H_120016200"/>
<proteinExistence type="predicted"/>
<feature type="region of interest" description="Disordered" evidence="1">
    <location>
        <begin position="485"/>
        <end position="505"/>
    </location>
</feature>
<organism evidence="2 3">
    <name type="scientific">Plasmodium knowlesi</name>
    <dbReference type="NCBI Taxonomy" id="5850"/>
    <lineage>
        <taxon>Eukaryota</taxon>
        <taxon>Sar</taxon>
        <taxon>Alveolata</taxon>
        <taxon>Apicomplexa</taxon>
        <taxon>Aconoidasida</taxon>
        <taxon>Haemosporida</taxon>
        <taxon>Plasmodiidae</taxon>
        <taxon>Plasmodium</taxon>
        <taxon>Plasmodium (Plasmodium)</taxon>
    </lineage>
</organism>
<name>A0A1Y3DRD8_PLAKN</name>
<evidence type="ECO:0000313" key="2">
    <source>
        <dbReference type="EMBL" id="OTN65337.1"/>
    </source>
</evidence>
<comment type="caution">
    <text evidence="2">The sequence shown here is derived from an EMBL/GenBank/DDBJ whole genome shotgun (WGS) entry which is preliminary data.</text>
</comment>
<dbReference type="Pfam" id="PF05795">
    <property type="entry name" value="Plasmodium_Vir"/>
    <property type="match status" value="2"/>
</dbReference>
<dbReference type="VEuPathDB" id="PlasmoDB:PKNH_1212000"/>
<evidence type="ECO:0000256" key="1">
    <source>
        <dbReference type="SAM" id="MobiDB-lite"/>
    </source>
</evidence>
<feature type="compositionally biased region" description="Low complexity" evidence="1">
    <location>
        <begin position="485"/>
        <end position="501"/>
    </location>
</feature>
<feature type="compositionally biased region" description="Gly residues" evidence="1">
    <location>
        <begin position="587"/>
        <end position="596"/>
    </location>
</feature>
<gene>
    <name evidence="2" type="ORF">PKNOH_S110082400</name>
</gene>
<evidence type="ECO:0000313" key="3">
    <source>
        <dbReference type="Proteomes" id="UP000195012"/>
    </source>
</evidence>
<dbReference type="Proteomes" id="UP000195012">
    <property type="component" value="Unassembled WGS sequence"/>
</dbReference>
<sequence>MASGTTDYSKLPSQKIYEEFNKRTCSQTEQNGGQYCSARRVEAVKGGLEIWDGTLEQESVDLASRIVENHHYACKKEGGDPPYYDRCGFLYFWIGNRIKEKVSNDTKFESAMNATYNHLGSSTYGYSCQNNCRKLYDNIDKGMFEHAKKLHDWYYDYKKLGSIDTTQCKKYCANNNCTTAYSEANKAYSNLTTRCKTLSGFSYCDALEGTNGREKKEEFNQPQELPCAKVLESKPIVSETEVVAKEAVQIPTVNEKPPLTEDKLGELPSRMLYQKFRGGGLKGNCSSASIVSVKSQVEQVLREGGFDENDAEKIVHGWCLIHKGIGVGDAYYDGRYHFFYSWVGNLLSEHKKVGGSFSTVMRLIHGVLQGMFTGDECKLMCDEIYLPEKKELLNNMGIVYDYITDSSTLRAQVEGDEKTCDETYRSHLDAIINACGAISTHCEVKSNASGPYCGWFNGQSRKSYCEKQTLEKLKCKQVKWIESPVSSGPGSTGTSKPGSVSASVTVSEDGNAGSIAPGAVGGGLVSVALPTIGFLLYKYTDVFDGIKKSLFGGSNNTGGRSRGRGRRSTIGHQHFDDTFTENDFSTLGGGGGGSSTLGGSSTDVSTIYNDDDGGRRRPSPPRGRAGTNNRRSGNIRYYAT</sequence>
<dbReference type="OrthoDB" id="394287at2759"/>
<dbReference type="VEuPathDB" id="PlasmoDB:PKNOH_S110082400"/>
<reference evidence="2 3" key="1">
    <citation type="submission" date="2017-05" db="EMBL/GenBank/DDBJ databases">
        <title>PacBio assembly of a Plasmodium knowlesi genome sequence with Hi-C correction and manual annotation of the SICAvar gene family.</title>
        <authorList>
            <person name="Lapp S.A."/>
            <person name="Geraldo J.A."/>
            <person name="Chien J.-T."/>
            <person name="Ay F."/>
            <person name="Pakala S.B."/>
            <person name="Batugedara G."/>
            <person name="Humphrey J.C."/>
            <person name="Debarry J.D."/>
            <person name="Le Roch K.G."/>
            <person name="Galinski M.R."/>
            <person name="Kissinger J.C."/>
        </authorList>
    </citation>
    <scope>NUCLEOTIDE SEQUENCE [LARGE SCALE GENOMIC DNA]</scope>
    <source>
        <strain evidence="3">Malayan Strain Pk1 (A+)</strain>
    </source>
</reference>
<dbReference type="InterPro" id="IPR008780">
    <property type="entry name" value="Plasmodium_Vir"/>
</dbReference>
<dbReference type="EMBL" id="NETL01000025">
    <property type="protein sequence ID" value="OTN65337.1"/>
    <property type="molecule type" value="Genomic_DNA"/>
</dbReference>